<name>A0ABV1E1U9_9FIRM</name>
<feature type="transmembrane region" description="Helical" evidence="3">
    <location>
        <begin position="127"/>
        <end position="147"/>
    </location>
</feature>
<comment type="similarity">
    <text evidence="1 2">Belongs to the BioY family.</text>
</comment>
<keyword evidence="2" id="KW-0813">Transport</keyword>
<evidence type="ECO:0000313" key="4">
    <source>
        <dbReference type="EMBL" id="MEQ2441279.1"/>
    </source>
</evidence>
<keyword evidence="5" id="KW-1185">Reference proteome</keyword>
<dbReference type="Gene3D" id="1.10.1760.20">
    <property type="match status" value="1"/>
</dbReference>
<comment type="subcellular location">
    <subcellularLocation>
        <location evidence="2">Cell membrane</location>
        <topology evidence="2">Multi-pass membrane protein</topology>
    </subcellularLocation>
</comment>
<evidence type="ECO:0000256" key="1">
    <source>
        <dbReference type="ARBA" id="ARBA00010692"/>
    </source>
</evidence>
<dbReference type="EMBL" id="JBBMFD010000020">
    <property type="protein sequence ID" value="MEQ2441279.1"/>
    <property type="molecule type" value="Genomic_DNA"/>
</dbReference>
<feature type="transmembrane region" description="Helical" evidence="3">
    <location>
        <begin position="68"/>
        <end position="90"/>
    </location>
</feature>
<feature type="transmembrane region" description="Helical" evidence="3">
    <location>
        <begin position="96"/>
        <end position="115"/>
    </location>
</feature>
<evidence type="ECO:0000313" key="5">
    <source>
        <dbReference type="Proteomes" id="UP001489509"/>
    </source>
</evidence>
<organism evidence="4 5">
    <name type="scientific">Solibaculum intestinale</name>
    <dbReference type="NCBI Taxonomy" id="3133165"/>
    <lineage>
        <taxon>Bacteria</taxon>
        <taxon>Bacillati</taxon>
        <taxon>Bacillota</taxon>
        <taxon>Clostridia</taxon>
        <taxon>Eubacteriales</taxon>
        <taxon>Oscillospiraceae</taxon>
        <taxon>Solibaculum</taxon>
    </lineage>
</organism>
<sequence>MQEKTVSSVKWRVSPLSIALIGLFVALSTVGAYVKIPGPLVPFTAQFFFCTIGGVLLGAKRGFAAQCIYLVLGLLGLPLFTGGGGIGYVLQPTFGYLIGFALSALLAGLVCDWLMKRKGKITFPAMLFTAIGCLAVVYLFGVSYYLLLQNVYFGQNAQLGYALSVFVLPFLLTDFLWCLLLAGVAPRIRKAVQKYL</sequence>
<proteinExistence type="inferred from homology"/>
<keyword evidence="2 3" id="KW-0472">Membrane</keyword>
<dbReference type="RefSeq" id="WP_349220274.1">
    <property type="nucleotide sequence ID" value="NZ_JBBMFD010000020.1"/>
</dbReference>
<dbReference type="PANTHER" id="PTHR34295">
    <property type="entry name" value="BIOTIN TRANSPORTER BIOY"/>
    <property type="match status" value="1"/>
</dbReference>
<keyword evidence="3" id="KW-0812">Transmembrane</keyword>
<feature type="transmembrane region" description="Helical" evidence="3">
    <location>
        <begin position="40"/>
        <end position="59"/>
    </location>
</feature>
<dbReference type="Proteomes" id="UP001489509">
    <property type="component" value="Unassembled WGS sequence"/>
</dbReference>
<dbReference type="Pfam" id="PF02632">
    <property type="entry name" value="BioY"/>
    <property type="match status" value="1"/>
</dbReference>
<protein>
    <recommendedName>
        <fullName evidence="2">Biotin transporter</fullName>
    </recommendedName>
</protein>
<dbReference type="PIRSF" id="PIRSF016661">
    <property type="entry name" value="BioY"/>
    <property type="match status" value="1"/>
</dbReference>
<evidence type="ECO:0000256" key="2">
    <source>
        <dbReference type="PIRNR" id="PIRNR016661"/>
    </source>
</evidence>
<accession>A0ABV1E1U9</accession>
<evidence type="ECO:0000256" key="3">
    <source>
        <dbReference type="SAM" id="Phobius"/>
    </source>
</evidence>
<reference evidence="4 5" key="1">
    <citation type="submission" date="2024-03" db="EMBL/GenBank/DDBJ databases">
        <title>Human intestinal bacterial collection.</title>
        <authorList>
            <person name="Pauvert C."/>
            <person name="Hitch T.C.A."/>
            <person name="Clavel T."/>
        </authorList>
    </citation>
    <scope>NUCLEOTIDE SEQUENCE [LARGE SCALE GENOMIC DNA]</scope>
    <source>
        <strain evidence="4 5">CLA-JM-H44</strain>
    </source>
</reference>
<feature type="transmembrane region" description="Helical" evidence="3">
    <location>
        <begin position="12"/>
        <end position="34"/>
    </location>
</feature>
<comment type="caution">
    <text evidence="4">The sequence shown here is derived from an EMBL/GenBank/DDBJ whole genome shotgun (WGS) entry which is preliminary data.</text>
</comment>
<feature type="transmembrane region" description="Helical" evidence="3">
    <location>
        <begin position="159"/>
        <end position="185"/>
    </location>
</feature>
<keyword evidence="3" id="KW-1133">Transmembrane helix</keyword>
<dbReference type="InterPro" id="IPR003784">
    <property type="entry name" value="BioY"/>
</dbReference>
<keyword evidence="2" id="KW-1003">Cell membrane</keyword>
<gene>
    <name evidence="4" type="ORF">WMO26_10620</name>
</gene>
<dbReference type="PANTHER" id="PTHR34295:SF1">
    <property type="entry name" value="BIOTIN TRANSPORTER BIOY"/>
    <property type="match status" value="1"/>
</dbReference>